<protein>
    <recommendedName>
        <fullName evidence="3">ferredoxin--NADP(+) reductase</fullName>
        <ecNumber evidence="3">1.18.1.2</ecNumber>
    </recommendedName>
</protein>
<evidence type="ECO:0000256" key="7">
    <source>
        <dbReference type="ARBA" id="ARBA00023002"/>
    </source>
</evidence>
<dbReference type="EC" id="1.18.1.2" evidence="3"/>
<dbReference type="AlphaFoldDB" id="A0A545ASB0"/>
<dbReference type="InParanoid" id="A0A545ASB0"/>
<organism evidence="12 13">
    <name type="scientific">Cryptosporangium phraense</name>
    <dbReference type="NCBI Taxonomy" id="2593070"/>
    <lineage>
        <taxon>Bacteria</taxon>
        <taxon>Bacillati</taxon>
        <taxon>Actinomycetota</taxon>
        <taxon>Actinomycetes</taxon>
        <taxon>Cryptosporangiales</taxon>
        <taxon>Cryptosporangiaceae</taxon>
        <taxon>Cryptosporangium</taxon>
    </lineage>
</organism>
<evidence type="ECO:0000256" key="9">
    <source>
        <dbReference type="PIRSR" id="PIRSR000362-1"/>
    </source>
</evidence>
<evidence type="ECO:0000256" key="3">
    <source>
        <dbReference type="ARBA" id="ARBA00013223"/>
    </source>
</evidence>
<dbReference type="InterPro" id="IPR036188">
    <property type="entry name" value="FAD/NAD-bd_sf"/>
</dbReference>
<dbReference type="PIRSF" id="PIRSF000362">
    <property type="entry name" value="FNR"/>
    <property type="match status" value="1"/>
</dbReference>
<keyword evidence="4" id="KW-0285">Flavoprotein</keyword>
<dbReference type="InterPro" id="IPR055275">
    <property type="entry name" value="Ferredox_Rdtase"/>
</dbReference>
<dbReference type="InterPro" id="IPR023753">
    <property type="entry name" value="FAD/NAD-binding_dom"/>
</dbReference>
<evidence type="ECO:0000256" key="1">
    <source>
        <dbReference type="ARBA" id="ARBA00001974"/>
    </source>
</evidence>
<keyword evidence="7" id="KW-0560">Oxidoreductase</keyword>
<evidence type="ECO:0000256" key="2">
    <source>
        <dbReference type="ARBA" id="ARBA00008312"/>
    </source>
</evidence>
<comment type="cofactor">
    <cofactor evidence="1 9">
        <name>FAD</name>
        <dbReference type="ChEBI" id="CHEBI:57692"/>
    </cofactor>
</comment>
<reference evidence="12 13" key="1">
    <citation type="submission" date="2019-07" db="EMBL/GenBank/DDBJ databases">
        <title>Cryptosporangium phraense sp. nov., isolated from plant litter.</title>
        <authorList>
            <person name="Suriyachadkun C."/>
        </authorList>
    </citation>
    <scope>NUCLEOTIDE SEQUENCE [LARGE SCALE GENOMIC DNA]</scope>
    <source>
        <strain evidence="12 13">A-T 5661</strain>
    </source>
</reference>
<evidence type="ECO:0000313" key="13">
    <source>
        <dbReference type="Proteomes" id="UP000317982"/>
    </source>
</evidence>
<keyword evidence="6 10" id="KW-0521">NADP</keyword>
<evidence type="ECO:0000256" key="10">
    <source>
        <dbReference type="PIRSR" id="PIRSR000362-2"/>
    </source>
</evidence>
<evidence type="ECO:0000256" key="5">
    <source>
        <dbReference type="ARBA" id="ARBA00022827"/>
    </source>
</evidence>
<dbReference type="PRINTS" id="PR00419">
    <property type="entry name" value="ADXRDTASE"/>
</dbReference>
<proteinExistence type="inferred from homology"/>
<comment type="catalytic activity">
    <reaction evidence="8">
        <text>2 reduced [2Fe-2S]-[ferredoxin] + NADP(+) + H(+) = 2 oxidized [2Fe-2S]-[ferredoxin] + NADPH</text>
        <dbReference type="Rhea" id="RHEA:20125"/>
        <dbReference type="Rhea" id="RHEA-COMP:10000"/>
        <dbReference type="Rhea" id="RHEA-COMP:10001"/>
        <dbReference type="ChEBI" id="CHEBI:15378"/>
        <dbReference type="ChEBI" id="CHEBI:33737"/>
        <dbReference type="ChEBI" id="CHEBI:33738"/>
        <dbReference type="ChEBI" id="CHEBI:57783"/>
        <dbReference type="ChEBI" id="CHEBI:58349"/>
        <dbReference type="EC" id="1.18.1.2"/>
    </reaction>
</comment>
<evidence type="ECO:0000256" key="4">
    <source>
        <dbReference type="ARBA" id="ARBA00022630"/>
    </source>
</evidence>
<dbReference type="OrthoDB" id="289202at2"/>
<feature type="binding site" evidence="9">
    <location>
        <begin position="383"/>
        <end position="385"/>
    </location>
    <ligand>
        <name>FAD</name>
        <dbReference type="ChEBI" id="CHEBI:57692"/>
    </ligand>
</feature>
<feature type="domain" description="FAD/NAD(P)-binding" evidence="11">
    <location>
        <begin position="22"/>
        <end position="214"/>
    </location>
</feature>
<evidence type="ECO:0000256" key="6">
    <source>
        <dbReference type="ARBA" id="ARBA00022857"/>
    </source>
</evidence>
<gene>
    <name evidence="12" type="ORF">FL583_18165</name>
</gene>
<name>A0A545ASB0_9ACTN</name>
<dbReference type="Pfam" id="PF07992">
    <property type="entry name" value="Pyr_redox_2"/>
    <property type="match status" value="1"/>
</dbReference>
<dbReference type="GO" id="GO:0004324">
    <property type="term" value="F:ferredoxin-NADP+ reductase activity"/>
    <property type="evidence" value="ECO:0007669"/>
    <property type="project" value="UniProtKB-EC"/>
</dbReference>
<feature type="binding site" evidence="9">
    <location>
        <position position="97"/>
    </location>
    <ligand>
        <name>FAD</name>
        <dbReference type="ChEBI" id="CHEBI:57692"/>
    </ligand>
</feature>
<sequence length="477" mass="50955">MGFGGARTRPTYCERVDQRPLRVAVVGSGPSGIYAAEALTRQTDVEIDVDVLDRLPTPFGLVRYGVAPDHLSIRGIRETLWRLLRDPSVRFLGNVELGTDLTVEELRRHYDAVVYTFGASADRRLGIPGEDLPGSLPATDVVAWYCGHPDAARGAVEEALLTARSAVVVGVGNVALDVGRVLARCGALDHTDMPEHVLSALGSCPVRQIHLLGRRSPAHAAFTTKELRELGKLEGVSVRVDPADLAPHPATDAILASDRAVARNVDVLRGWAEADESGSGPTGVHLRFFTRPVEILGRDRVEGVVVERTALADDGSVVGTGERSVIEAQLVVRSVGYRGVPMVGLPFDSRLNVVPHEQGRVVRDGVAAAGEYVAGWIKRGPSGVIGTNKADAHETVATLLEDATSGALPRAERPGRDAVTDLLAERGVRVFTLDDWRAIDAAEIALGESRGRARTTLATRDALLDAVRATMPAEPIN</sequence>
<keyword evidence="13" id="KW-1185">Reference proteome</keyword>
<accession>A0A545ASB0</accession>
<keyword evidence="5 9" id="KW-0274">FAD</keyword>
<dbReference type="Proteomes" id="UP000317982">
    <property type="component" value="Unassembled WGS sequence"/>
</dbReference>
<dbReference type="Gene3D" id="3.50.50.60">
    <property type="entry name" value="FAD/NAD(P)-binding domain"/>
    <property type="match status" value="1"/>
</dbReference>
<feature type="binding site" evidence="9">
    <location>
        <position position="61"/>
    </location>
    <ligand>
        <name>FAD</name>
        <dbReference type="ChEBI" id="CHEBI:57692"/>
    </ligand>
</feature>
<dbReference type="SUPFAM" id="SSF51971">
    <property type="entry name" value="Nucleotide-binding domain"/>
    <property type="match status" value="2"/>
</dbReference>
<feature type="binding site" evidence="10">
    <location>
        <position position="226"/>
    </location>
    <ligand>
        <name>NADP(+)</name>
        <dbReference type="ChEBI" id="CHEBI:58349"/>
    </ligand>
</feature>
<evidence type="ECO:0000259" key="11">
    <source>
        <dbReference type="Pfam" id="PF07992"/>
    </source>
</evidence>
<feature type="binding site" evidence="10">
    <location>
        <begin position="214"/>
        <end position="215"/>
    </location>
    <ligand>
        <name>NADP(+)</name>
        <dbReference type="ChEBI" id="CHEBI:58349"/>
    </ligand>
</feature>
<dbReference type="FunCoup" id="A0A545ASB0">
    <property type="interactions" value="238"/>
</dbReference>
<evidence type="ECO:0000313" key="12">
    <source>
        <dbReference type="EMBL" id="TQS43565.1"/>
    </source>
</evidence>
<feature type="binding site" evidence="9">
    <location>
        <position position="376"/>
    </location>
    <ligand>
        <name>FAD</name>
        <dbReference type="ChEBI" id="CHEBI:57692"/>
    </ligand>
</feature>
<comment type="similarity">
    <text evidence="2">Belongs to the ferredoxin--NADP reductase type 1 family.</text>
</comment>
<comment type="caution">
    <text evidence="12">The sequence shown here is derived from an EMBL/GenBank/DDBJ whole genome shotgun (WGS) entry which is preliminary data.</text>
</comment>
<evidence type="ECO:0000256" key="8">
    <source>
        <dbReference type="ARBA" id="ARBA00047776"/>
    </source>
</evidence>
<dbReference type="EMBL" id="VIRS01000012">
    <property type="protein sequence ID" value="TQS43565.1"/>
    <property type="molecule type" value="Genomic_DNA"/>
</dbReference>
<dbReference type="PANTHER" id="PTHR48467">
    <property type="entry name" value="GLUTAMATE SYNTHASE 1 [NADH], CHLOROPLASTIC-LIKE"/>
    <property type="match status" value="1"/>
</dbReference>
<dbReference type="PANTHER" id="PTHR48467:SF1">
    <property type="entry name" value="GLUTAMATE SYNTHASE 1 [NADH], CHLOROPLASTIC-LIKE"/>
    <property type="match status" value="1"/>
</dbReference>
<dbReference type="InterPro" id="IPR021163">
    <property type="entry name" value="Ferredox_Rdtase_adrenod"/>
</dbReference>
<feature type="binding site" evidence="10">
    <location>
        <position position="383"/>
    </location>
    <ligand>
        <name>NADP(+)</name>
        <dbReference type="ChEBI" id="CHEBI:58349"/>
    </ligand>
</feature>
<dbReference type="Gene3D" id="3.40.50.720">
    <property type="entry name" value="NAD(P)-binding Rossmann-like Domain"/>
    <property type="match status" value="1"/>
</dbReference>
<feature type="binding site" evidence="9">
    <location>
        <position position="31"/>
    </location>
    <ligand>
        <name>FAD</name>
        <dbReference type="ChEBI" id="CHEBI:57692"/>
    </ligand>
</feature>